<accession>A0A9D4F8V8</accession>
<dbReference type="EMBL" id="JAIWYP010000007">
    <property type="protein sequence ID" value="KAH3793078.1"/>
    <property type="molecule type" value="Genomic_DNA"/>
</dbReference>
<reference evidence="2" key="1">
    <citation type="journal article" date="2019" name="bioRxiv">
        <title>The Genome of the Zebra Mussel, Dreissena polymorpha: A Resource for Invasive Species Research.</title>
        <authorList>
            <person name="McCartney M.A."/>
            <person name="Auch B."/>
            <person name="Kono T."/>
            <person name="Mallez S."/>
            <person name="Zhang Y."/>
            <person name="Obille A."/>
            <person name="Becker A."/>
            <person name="Abrahante J.E."/>
            <person name="Garbe J."/>
            <person name="Badalamenti J.P."/>
            <person name="Herman A."/>
            <person name="Mangelson H."/>
            <person name="Liachko I."/>
            <person name="Sullivan S."/>
            <person name="Sone E.D."/>
            <person name="Koren S."/>
            <person name="Silverstein K.A.T."/>
            <person name="Beckman K.B."/>
            <person name="Gohl D.M."/>
        </authorList>
    </citation>
    <scope>NUCLEOTIDE SEQUENCE</scope>
    <source>
        <strain evidence="2">Duluth1</strain>
        <tissue evidence="2">Whole animal</tissue>
    </source>
</reference>
<gene>
    <name evidence="2" type="ORF">DPMN_146583</name>
</gene>
<reference evidence="2" key="2">
    <citation type="submission" date="2020-11" db="EMBL/GenBank/DDBJ databases">
        <authorList>
            <person name="McCartney M.A."/>
            <person name="Auch B."/>
            <person name="Kono T."/>
            <person name="Mallez S."/>
            <person name="Becker A."/>
            <person name="Gohl D.M."/>
            <person name="Silverstein K.A.T."/>
            <person name="Koren S."/>
            <person name="Bechman K.B."/>
            <person name="Herman A."/>
            <person name="Abrahante J.E."/>
            <person name="Garbe J."/>
        </authorList>
    </citation>
    <scope>NUCLEOTIDE SEQUENCE</scope>
    <source>
        <strain evidence="2">Duluth1</strain>
        <tissue evidence="2">Whole animal</tissue>
    </source>
</reference>
<dbReference type="Proteomes" id="UP000828390">
    <property type="component" value="Unassembled WGS sequence"/>
</dbReference>
<keyword evidence="3" id="KW-1185">Reference proteome</keyword>
<protein>
    <submittedName>
        <fullName evidence="2">Uncharacterized protein</fullName>
    </submittedName>
</protein>
<comment type="caution">
    <text evidence="2">The sequence shown here is derived from an EMBL/GenBank/DDBJ whole genome shotgun (WGS) entry which is preliminary data.</text>
</comment>
<proteinExistence type="predicted"/>
<feature type="region of interest" description="Disordered" evidence="1">
    <location>
        <begin position="69"/>
        <end position="119"/>
    </location>
</feature>
<sequence>MPIDTLFDKAREESVAKTTHEYLSSNTQRNLKKSRRKITIGKREHCIAITYENVMVEMKEREKEYVINDVRDASRDSTEQQSGITSVQDESDADTYDDDDDEESETENETGIQEHREIIPDNDGLEHELHIELHPEEQEVSIKPTPMPRRSGRNRKPPIRYDDFQMYKTQPVDRNIQAVIKPAHVVYNGFPMTPPPPVSEYMGAHVWAVLTGWPYAGVVCHNVPEMGREELSDYVWAVRALMIKFFVALVCCRAMMRSVTCIDESIVYSHVLMRRSL</sequence>
<feature type="compositionally biased region" description="Basic and acidic residues" evidence="1">
    <location>
        <begin position="69"/>
        <end position="78"/>
    </location>
</feature>
<feature type="compositionally biased region" description="Polar residues" evidence="1">
    <location>
        <begin position="79"/>
        <end position="88"/>
    </location>
</feature>
<dbReference type="AlphaFoldDB" id="A0A9D4F8V8"/>
<feature type="region of interest" description="Disordered" evidence="1">
    <location>
        <begin position="136"/>
        <end position="159"/>
    </location>
</feature>
<feature type="compositionally biased region" description="Acidic residues" evidence="1">
    <location>
        <begin position="89"/>
        <end position="108"/>
    </location>
</feature>
<organism evidence="2 3">
    <name type="scientific">Dreissena polymorpha</name>
    <name type="common">Zebra mussel</name>
    <name type="synonym">Mytilus polymorpha</name>
    <dbReference type="NCBI Taxonomy" id="45954"/>
    <lineage>
        <taxon>Eukaryota</taxon>
        <taxon>Metazoa</taxon>
        <taxon>Spiralia</taxon>
        <taxon>Lophotrochozoa</taxon>
        <taxon>Mollusca</taxon>
        <taxon>Bivalvia</taxon>
        <taxon>Autobranchia</taxon>
        <taxon>Heteroconchia</taxon>
        <taxon>Euheterodonta</taxon>
        <taxon>Imparidentia</taxon>
        <taxon>Neoheterodontei</taxon>
        <taxon>Myida</taxon>
        <taxon>Dreissenoidea</taxon>
        <taxon>Dreissenidae</taxon>
        <taxon>Dreissena</taxon>
    </lineage>
</organism>
<evidence type="ECO:0000313" key="2">
    <source>
        <dbReference type="EMBL" id="KAH3793078.1"/>
    </source>
</evidence>
<evidence type="ECO:0000313" key="3">
    <source>
        <dbReference type="Proteomes" id="UP000828390"/>
    </source>
</evidence>
<evidence type="ECO:0000256" key="1">
    <source>
        <dbReference type="SAM" id="MobiDB-lite"/>
    </source>
</evidence>
<name>A0A9D4F8V8_DREPO</name>